<gene>
    <name evidence="4" type="ORF">HPB51_012054</name>
</gene>
<dbReference type="InterPro" id="IPR018497">
    <property type="entry name" value="Peptidase_M13_C"/>
</dbReference>
<feature type="compositionally biased region" description="Polar residues" evidence="1">
    <location>
        <begin position="1"/>
        <end position="11"/>
    </location>
</feature>
<dbReference type="EMBL" id="JABSTU010000001">
    <property type="protein sequence ID" value="KAH8040739.1"/>
    <property type="molecule type" value="Genomic_DNA"/>
</dbReference>
<dbReference type="VEuPathDB" id="VectorBase:LOC119165307"/>
<evidence type="ECO:0000256" key="2">
    <source>
        <dbReference type="SAM" id="Phobius"/>
    </source>
</evidence>
<keyword evidence="2" id="KW-0472">Membrane</keyword>
<evidence type="ECO:0000313" key="5">
    <source>
        <dbReference type="Proteomes" id="UP000821866"/>
    </source>
</evidence>
<keyword evidence="2" id="KW-1133">Transmembrane helix</keyword>
<sequence length="762" mass="84903">MRPGNKVSNNQGKDKEENDNGGTCSDAMAEKSASLSHRMKKRMKLARVSHINKLYQVWERSLSELSSLDSNGARKPTWCVRVLVLGALAVIMAASIVALLMAPPPRPLEDDRYLARQHAAPLSVLEENHFARLSRSLNRMADPCQDFYAYVCANWEPSRDVFVAPWKRSPLPGWEWTNAASGPAGGSASVRRVSAALTKCWRVFTDRHETQPELVRALRSLGVPVNPRRWEILDRPLDVLVRLSLRAALPVTLLAEPTADLRAPGQMIVLLAKGRIYQQWAEARLAKEPKALQAAAELIGGARYARDVVNVESVVSRWTGTFASDSAGSEPEYLTVRSLALRTPGISVHDWLRAINQSPPVYVNAADDLYVLDQYGVQLTQRIDAEFGGTRRREVMRWIAALVFHYLAPATSFNLMLRFGRPPQRSCYEYALTLAPYALVTQAARRRVWPEEARAAKTIYERVRHVVKHSLADWMASRAARNEAEVRVDALNVVLGVPEHLSTAAGLDAEYDYLEGFHGVFIRDLLRSLKAKAKRAARLFNASQSTPVANLRTAMYSGAPHPSIGEETFFVPYYHVIVVPPRFLTPPFVLINSSAASYGGFGHVVGAAMLEAFDSHGLTLSHMGIRADWLDSTTRDKWTSKRNCLLRRYATSAAPLDVDYSRNTLDENYADVAGYEAALRALRGDPSYRPHEESPVAELSNEQLFYVSLCYKWCGRAPLHRATNDKTRTRPHHKCNIALPTVAGFADAFGCAQRFGDVCDVL</sequence>
<feature type="region of interest" description="Disordered" evidence="1">
    <location>
        <begin position="1"/>
        <end position="36"/>
    </location>
</feature>
<reference evidence="4" key="1">
    <citation type="journal article" date="2020" name="Cell">
        <title>Large-Scale Comparative Analyses of Tick Genomes Elucidate Their Genetic Diversity and Vector Capacities.</title>
        <authorList>
            <consortium name="Tick Genome and Microbiome Consortium (TIGMIC)"/>
            <person name="Jia N."/>
            <person name="Wang J."/>
            <person name="Shi W."/>
            <person name="Du L."/>
            <person name="Sun Y."/>
            <person name="Zhan W."/>
            <person name="Jiang J.F."/>
            <person name="Wang Q."/>
            <person name="Zhang B."/>
            <person name="Ji P."/>
            <person name="Bell-Sakyi L."/>
            <person name="Cui X.M."/>
            <person name="Yuan T.T."/>
            <person name="Jiang B.G."/>
            <person name="Yang W.F."/>
            <person name="Lam T.T."/>
            <person name="Chang Q.C."/>
            <person name="Ding S.J."/>
            <person name="Wang X.J."/>
            <person name="Zhu J.G."/>
            <person name="Ruan X.D."/>
            <person name="Zhao L."/>
            <person name="Wei J.T."/>
            <person name="Ye R.Z."/>
            <person name="Que T.C."/>
            <person name="Du C.H."/>
            <person name="Zhou Y.H."/>
            <person name="Cheng J.X."/>
            <person name="Dai P.F."/>
            <person name="Guo W.B."/>
            <person name="Han X.H."/>
            <person name="Huang E.J."/>
            <person name="Li L.F."/>
            <person name="Wei W."/>
            <person name="Gao Y.C."/>
            <person name="Liu J.Z."/>
            <person name="Shao H.Z."/>
            <person name="Wang X."/>
            <person name="Wang C.C."/>
            <person name="Yang T.C."/>
            <person name="Huo Q.B."/>
            <person name="Li W."/>
            <person name="Chen H.Y."/>
            <person name="Chen S.E."/>
            <person name="Zhou L.G."/>
            <person name="Ni X.B."/>
            <person name="Tian J.H."/>
            <person name="Sheng Y."/>
            <person name="Liu T."/>
            <person name="Pan Y.S."/>
            <person name="Xia L.Y."/>
            <person name="Li J."/>
            <person name="Zhao F."/>
            <person name="Cao W.C."/>
        </authorList>
    </citation>
    <scope>NUCLEOTIDE SEQUENCE</scope>
    <source>
        <strain evidence="4">Rmic-2018</strain>
    </source>
</reference>
<dbReference type="Proteomes" id="UP000821866">
    <property type="component" value="Chromosome 1"/>
</dbReference>
<keyword evidence="5" id="KW-1185">Reference proteome</keyword>
<dbReference type="Gene3D" id="1.10.1380.10">
    <property type="entry name" value="Neutral endopeptidase , domain2"/>
    <property type="match status" value="1"/>
</dbReference>
<dbReference type="InterPro" id="IPR042089">
    <property type="entry name" value="Peptidase_M13_dom_2"/>
</dbReference>
<protein>
    <recommendedName>
        <fullName evidence="3">Peptidase M13 C-terminal domain-containing protein</fullName>
    </recommendedName>
</protein>
<evidence type="ECO:0000256" key="1">
    <source>
        <dbReference type="SAM" id="MobiDB-lite"/>
    </source>
</evidence>
<comment type="caution">
    <text evidence="4">The sequence shown here is derived from an EMBL/GenBank/DDBJ whole genome shotgun (WGS) entry which is preliminary data.</text>
</comment>
<organism evidence="4 5">
    <name type="scientific">Rhipicephalus microplus</name>
    <name type="common">Cattle tick</name>
    <name type="synonym">Boophilus microplus</name>
    <dbReference type="NCBI Taxonomy" id="6941"/>
    <lineage>
        <taxon>Eukaryota</taxon>
        <taxon>Metazoa</taxon>
        <taxon>Ecdysozoa</taxon>
        <taxon>Arthropoda</taxon>
        <taxon>Chelicerata</taxon>
        <taxon>Arachnida</taxon>
        <taxon>Acari</taxon>
        <taxon>Parasitiformes</taxon>
        <taxon>Ixodida</taxon>
        <taxon>Ixodoidea</taxon>
        <taxon>Ixodidae</taxon>
        <taxon>Rhipicephalinae</taxon>
        <taxon>Rhipicephalus</taxon>
        <taxon>Boophilus</taxon>
    </lineage>
</organism>
<dbReference type="InterPro" id="IPR024079">
    <property type="entry name" value="MetalloPept_cat_dom_sf"/>
</dbReference>
<dbReference type="GO" id="GO:0004222">
    <property type="term" value="F:metalloendopeptidase activity"/>
    <property type="evidence" value="ECO:0007669"/>
    <property type="project" value="InterPro"/>
</dbReference>
<feature type="domain" description="Peptidase M13 C-terminal" evidence="3">
    <location>
        <begin position="569"/>
        <end position="753"/>
    </location>
</feature>
<dbReference type="PANTHER" id="PTHR11733:SF241">
    <property type="entry name" value="GH26575P-RELATED"/>
    <property type="match status" value="1"/>
</dbReference>
<name>A0A9J6F280_RHIMP</name>
<dbReference type="SUPFAM" id="SSF55486">
    <property type="entry name" value="Metalloproteases ('zincins'), catalytic domain"/>
    <property type="match status" value="1"/>
</dbReference>
<dbReference type="InterPro" id="IPR000718">
    <property type="entry name" value="Peptidase_M13"/>
</dbReference>
<dbReference type="PANTHER" id="PTHR11733">
    <property type="entry name" value="ZINC METALLOPROTEASE FAMILY M13 NEPRILYSIN-RELATED"/>
    <property type="match status" value="1"/>
</dbReference>
<evidence type="ECO:0000259" key="3">
    <source>
        <dbReference type="Pfam" id="PF01431"/>
    </source>
</evidence>
<dbReference type="GO" id="GO:0005886">
    <property type="term" value="C:plasma membrane"/>
    <property type="evidence" value="ECO:0007669"/>
    <property type="project" value="TreeGrafter"/>
</dbReference>
<dbReference type="Pfam" id="PF01431">
    <property type="entry name" value="Peptidase_M13"/>
    <property type="match status" value="1"/>
</dbReference>
<accession>A0A9J6F280</accession>
<keyword evidence="2" id="KW-0812">Transmembrane</keyword>
<proteinExistence type="predicted"/>
<reference evidence="4" key="2">
    <citation type="submission" date="2021-09" db="EMBL/GenBank/DDBJ databases">
        <authorList>
            <person name="Jia N."/>
            <person name="Wang J."/>
            <person name="Shi W."/>
            <person name="Du L."/>
            <person name="Sun Y."/>
            <person name="Zhan W."/>
            <person name="Jiang J."/>
            <person name="Wang Q."/>
            <person name="Zhang B."/>
            <person name="Ji P."/>
            <person name="Sakyi L.B."/>
            <person name="Cui X."/>
            <person name="Yuan T."/>
            <person name="Jiang B."/>
            <person name="Yang W."/>
            <person name="Lam T.T.-Y."/>
            <person name="Chang Q."/>
            <person name="Ding S."/>
            <person name="Wang X."/>
            <person name="Zhu J."/>
            <person name="Ruan X."/>
            <person name="Zhao L."/>
            <person name="Wei J."/>
            <person name="Que T."/>
            <person name="Du C."/>
            <person name="Cheng J."/>
            <person name="Dai P."/>
            <person name="Han X."/>
            <person name="Huang E."/>
            <person name="Gao Y."/>
            <person name="Liu J."/>
            <person name="Shao H."/>
            <person name="Ye R."/>
            <person name="Li L."/>
            <person name="Wei W."/>
            <person name="Wang X."/>
            <person name="Wang C."/>
            <person name="Huo Q."/>
            <person name="Li W."/>
            <person name="Guo W."/>
            <person name="Chen H."/>
            <person name="Chen S."/>
            <person name="Zhou L."/>
            <person name="Zhou L."/>
            <person name="Ni X."/>
            <person name="Tian J."/>
            <person name="Zhou Y."/>
            <person name="Sheng Y."/>
            <person name="Liu T."/>
            <person name="Pan Y."/>
            <person name="Xia L."/>
            <person name="Li J."/>
            <person name="Zhao F."/>
            <person name="Cao W."/>
        </authorList>
    </citation>
    <scope>NUCLEOTIDE SEQUENCE</scope>
    <source>
        <strain evidence="4">Rmic-2018</strain>
        <tissue evidence="4">Larvae</tissue>
    </source>
</reference>
<dbReference type="GO" id="GO:0016485">
    <property type="term" value="P:protein processing"/>
    <property type="evidence" value="ECO:0007669"/>
    <property type="project" value="TreeGrafter"/>
</dbReference>
<dbReference type="Gene3D" id="3.40.390.10">
    <property type="entry name" value="Collagenase (Catalytic Domain)"/>
    <property type="match status" value="1"/>
</dbReference>
<dbReference type="AlphaFoldDB" id="A0A9J6F280"/>
<dbReference type="PROSITE" id="PS51885">
    <property type="entry name" value="NEPRILYSIN"/>
    <property type="match status" value="1"/>
</dbReference>
<evidence type="ECO:0000313" key="4">
    <source>
        <dbReference type="EMBL" id="KAH8040739.1"/>
    </source>
</evidence>
<feature type="transmembrane region" description="Helical" evidence="2">
    <location>
        <begin position="82"/>
        <end position="102"/>
    </location>
</feature>